<dbReference type="Proteomes" id="UP000593562">
    <property type="component" value="Unassembled WGS sequence"/>
</dbReference>
<dbReference type="InterPro" id="IPR026762">
    <property type="entry name" value="Ska2"/>
</dbReference>
<dbReference type="GO" id="GO:0000940">
    <property type="term" value="C:outer kinetochore"/>
    <property type="evidence" value="ECO:0007669"/>
    <property type="project" value="InterPro"/>
</dbReference>
<keyword evidence="10" id="KW-0206">Cytoskeleton</keyword>
<keyword evidence="5" id="KW-0963">Cytoplasm</keyword>
<proteinExistence type="inferred from homology"/>
<evidence type="ECO:0000256" key="6">
    <source>
        <dbReference type="ARBA" id="ARBA00022618"/>
    </source>
</evidence>
<dbReference type="InterPro" id="IPR042091">
    <property type="entry name" value="Ska2_N"/>
</dbReference>
<evidence type="ECO:0000256" key="7">
    <source>
        <dbReference type="ARBA" id="ARBA00022701"/>
    </source>
</evidence>
<evidence type="ECO:0000256" key="10">
    <source>
        <dbReference type="ARBA" id="ARBA00023212"/>
    </source>
</evidence>
<keyword evidence="4" id="KW-0158">Chromosome</keyword>
<comment type="subcellular location">
    <subcellularLocation>
        <location evidence="2">Chromosome</location>
        <location evidence="2">Centromere</location>
        <location evidence="2">Kinetochore</location>
    </subcellularLocation>
    <subcellularLocation>
        <location evidence="1">Cytoplasm</location>
        <location evidence="1">Cytoskeleton</location>
        <location evidence="1">Spindle</location>
    </subcellularLocation>
</comment>
<evidence type="ECO:0000256" key="2">
    <source>
        <dbReference type="ARBA" id="ARBA00004629"/>
    </source>
</evidence>
<dbReference type="PANTHER" id="PTHR32017:SF3">
    <property type="entry name" value="SPINDLE AND KINETOCHORE-ASSOCIATED PROTEIN 2"/>
    <property type="match status" value="1"/>
</dbReference>
<gene>
    <name evidence="15" type="ORF">HS088_TW09G01443</name>
</gene>
<reference evidence="15 16" key="1">
    <citation type="journal article" date="2020" name="Nat. Commun.">
        <title>Genome of Tripterygium wilfordii and identification of cytochrome P450 involved in triptolide biosynthesis.</title>
        <authorList>
            <person name="Tu L."/>
            <person name="Su P."/>
            <person name="Zhang Z."/>
            <person name="Gao L."/>
            <person name="Wang J."/>
            <person name="Hu T."/>
            <person name="Zhou J."/>
            <person name="Zhang Y."/>
            <person name="Zhao Y."/>
            <person name="Liu Y."/>
            <person name="Song Y."/>
            <person name="Tong Y."/>
            <person name="Lu Y."/>
            <person name="Yang J."/>
            <person name="Xu C."/>
            <person name="Jia M."/>
            <person name="Peters R.J."/>
            <person name="Huang L."/>
            <person name="Gao W."/>
        </authorList>
    </citation>
    <scope>NUCLEOTIDE SEQUENCE [LARGE SCALE GENOMIC DNA]</scope>
    <source>
        <strain evidence="16">cv. XIE 37</strain>
        <tissue evidence="15">Leaf</tissue>
    </source>
</reference>
<dbReference type="AlphaFoldDB" id="A0A7J7DAH3"/>
<keyword evidence="11" id="KW-0131">Cell cycle</keyword>
<keyword evidence="6" id="KW-0132">Cell division</keyword>
<dbReference type="GO" id="GO:0005876">
    <property type="term" value="C:spindle microtubule"/>
    <property type="evidence" value="ECO:0007669"/>
    <property type="project" value="InterPro"/>
</dbReference>
<evidence type="ECO:0000313" key="16">
    <source>
        <dbReference type="Proteomes" id="UP000593562"/>
    </source>
</evidence>
<evidence type="ECO:0000256" key="3">
    <source>
        <dbReference type="ARBA" id="ARBA00010684"/>
    </source>
</evidence>
<accession>A0A7J7DAH3</accession>
<sequence length="154" mass="17604">MGHYEHHNQAVEGLLNVFSKANHELSVVQHKLEREFQQTYPDNANPMKLVSRIKKIQEDVTILKEQCLELLAAKQDLIDKAQTSLVSNRNVLQNMQAFTGIPFTSDSDDSSFTNFNQVINEWTTQFRSIAGNERHDSDSENINQLLFSAIVQNN</sequence>
<evidence type="ECO:0000256" key="1">
    <source>
        <dbReference type="ARBA" id="ARBA00004186"/>
    </source>
</evidence>
<comment type="caution">
    <text evidence="15">The sequence shown here is derived from an EMBL/GenBank/DDBJ whole genome shotgun (WGS) entry which is preliminary data.</text>
</comment>
<dbReference type="FunCoup" id="A0A7J7DAH3">
    <property type="interactions" value="221"/>
</dbReference>
<keyword evidence="7" id="KW-0493">Microtubule</keyword>
<keyword evidence="16" id="KW-1185">Reference proteome</keyword>
<evidence type="ECO:0000256" key="13">
    <source>
        <dbReference type="ARBA" id="ARBA00029651"/>
    </source>
</evidence>
<dbReference type="InParanoid" id="A0A7J7DAH3"/>
<name>A0A7J7DAH3_TRIWF</name>
<keyword evidence="12" id="KW-0137">Centromere</keyword>
<protein>
    <recommendedName>
        <fullName evidence="13">Protein FAM33A</fullName>
    </recommendedName>
</protein>
<dbReference type="GO" id="GO:0007059">
    <property type="term" value="P:chromosome segregation"/>
    <property type="evidence" value="ECO:0007669"/>
    <property type="project" value="InterPro"/>
</dbReference>
<evidence type="ECO:0000259" key="14">
    <source>
        <dbReference type="Pfam" id="PF16740"/>
    </source>
</evidence>
<evidence type="ECO:0000256" key="12">
    <source>
        <dbReference type="ARBA" id="ARBA00023328"/>
    </source>
</evidence>
<evidence type="ECO:0000256" key="11">
    <source>
        <dbReference type="ARBA" id="ARBA00023306"/>
    </source>
</evidence>
<organism evidence="15 16">
    <name type="scientific">Tripterygium wilfordii</name>
    <name type="common">Thunder God vine</name>
    <dbReference type="NCBI Taxonomy" id="458696"/>
    <lineage>
        <taxon>Eukaryota</taxon>
        <taxon>Viridiplantae</taxon>
        <taxon>Streptophyta</taxon>
        <taxon>Embryophyta</taxon>
        <taxon>Tracheophyta</taxon>
        <taxon>Spermatophyta</taxon>
        <taxon>Magnoliopsida</taxon>
        <taxon>eudicotyledons</taxon>
        <taxon>Gunneridae</taxon>
        <taxon>Pentapetalae</taxon>
        <taxon>rosids</taxon>
        <taxon>fabids</taxon>
        <taxon>Celastrales</taxon>
        <taxon>Celastraceae</taxon>
        <taxon>Tripterygium</taxon>
    </lineage>
</organism>
<dbReference type="GO" id="GO:0051301">
    <property type="term" value="P:cell division"/>
    <property type="evidence" value="ECO:0007669"/>
    <property type="project" value="UniProtKB-KW"/>
</dbReference>
<evidence type="ECO:0000256" key="8">
    <source>
        <dbReference type="ARBA" id="ARBA00022776"/>
    </source>
</evidence>
<evidence type="ECO:0000313" key="15">
    <source>
        <dbReference type="EMBL" id="KAF5743375.1"/>
    </source>
</evidence>
<comment type="similarity">
    <text evidence="3">Belongs to the SKA2 family.</text>
</comment>
<evidence type="ECO:0000256" key="9">
    <source>
        <dbReference type="ARBA" id="ARBA00022838"/>
    </source>
</evidence>
<dbReference type="OrthoDB" id="193920at2759"/>
<feature type="domain" description="Ska2 N-terminal" evidence="14">
    <location>
        <begin position="9"/>
        <end position="116"/>
    </location>
</feature>
<dbReference type="Pfam" id="PF16740">
    <property type="entry name" value="SKA2"/>
    <property type="match status" value="1"/>
</dbReference>
<dbReference type="Gene3D" id="6.10.250.1380">
    <property type="match status" value="1"/>
</dbReference>
<dbReference type="EMBL" id="JAAARO010000009">
    <property type="protein sequence ID" value="KAF5743375.1"/>
    <property type="molecule type" value="Genomic_DNA"/>
</dbReference>
<keyword evidence="8" id="KW-0498">Mitosis</keyword>
<evidence type="ECO:0000256" key="4">
    <source>
        <dbReference type="ARBA" id="ARBA00022454"/>
    </source>
</evidence>
<evidence type="ECO:0000256" key="5">
    <source>
        <dbReference type="ARBA" id="ARBA00022490"/>
    </source>
</evidence>
<dbReference type="PANTHER" id="PTHR32017">
    <property type="entry name" value="SPINDLE AND KINETOCHORE-ASSOCIATED PROTEIN 2"/>
    <property type="match status" value="1"/>
</dbReference>
<dbReference type="GO" id="GO:0008017">
    <property type="term" value="F:microtubule binding"/>
    <property type="evidence" value="ECO:0007669"/>
    <property type="project" value="InterPro"/>
</dbReference>
<keyword evidence="9" id="KW-0995">Kinetochore</keyword>
<dbReference type="GO" id="GO:0000278">
    <property type="term" value="P:mitotic cell cycle"/>
    <property type="evidence" value="ECO:0007669"/>
    <property type="project" value="TreeGrafter"/>
</dbReference>